<sequence length="103" mass="10810">MAGVLAAVDREGEPLAGAVTVSEELLARKADLSAGGRSVLSDAWADFMDLRVLVPGKVIELVMSSSQAIVEGTVAIAAGDEAMAAEWQSQNSKYFVDGWDALR</sequence>
<dbReference type="AlphaFoldDB" id="A0AAW8F4Y8"/>
<dbReference type="RefSeq" id="WP_307299068.1">
    <property type="nucleotide sequence ID" value="NZ_JAUSXV010000001.1"/>
</dbReference>
<reference evidence="1 2" key="1">
    <citation type="submission" date="2023-07" db="EMBL/GenBank/DDBJ databases">
        <title>Comparative genomics of wheat-associated soil bacteria to identify genetic determinants of phenazine resistance.</title>
        <authorList>
            <person name="Mouncey N."/>
        </authorList>
    </citation>
    <scope>NUCLEOTIDE SEQUENCE [LARGE SCALE GENOMIC DNA]</scope>
    <source>
        <strain evidence="1 2">W4I9-1</strain>
    </source>
</reference>
<accession>A0AAW8F4Y8</accession>
<dbReference type="EMBL" id="JAUSXV010000001">
    <property type="protein sequence ID" value="MDQ0649607.1"/>
    <property type="molecule type" value="Genomic_DNA"/>
</dbReference>
<protein>
    <submittedName>
        <fullName evidence="1">Uncharacterized protein</fullName>
    </submittedName>
</protein>
<proteinExistence type="predicted"/>
<name>A0AAW8F4Y8_9MICO</name>
<comment type="caution">
    <text evidence="1">The sequence shown here is derived from an EMBL/GenBank/DDBJ whole genome shotgun (WGS) entry which is preliminary data.</text>
</comment>
<keyword evidence="2" id="KW-1185">Reference proteome</keyword>
<evidence type="ECO:0000313" key="1">
    <source>
        <dbReference type="EMBL" id="MDQ0649607.1"/>
    </source>
</evidence>
<dbReference type="Proteomes" id="UP001244427">
    <property type="component" value="Unassembled WGS sequence"/>
</dbReference>
<evidence type="ECO:0000313" key="2">
    <source>
        <dbReference type="Proteomes" id="UP001244427"/>
    </source>
</evidence>
<gene>
    <name evidence="1" type="ORF">QFZ53_003803</name>
</gene>
<organism evidence="1 2">
    <name type="scientific">Microbacterium natoriense</name>
    <dbReference type="NCBI Taxonomy" id="284570"/>
    <lineage>
        <taxon>Bacteria</taxon>
        <taxon>Bacillati</taxon>
        <taxon>Actinomycetota</taxon>
        <taxon>Actinomycetes</taxon>
        <taxon>Micrococcales</taxon>
        <taxon>Microbacteriaceae</taxon>
        <taxon>Microbacterium</taxon>
    </lineage>
</organism>